<sequence length="86" mass="9112">MGRVLGFLIIIAMAAIFFGAKRLPDLARSAGRSMRILKAETAALREEYTREASPTADTEPARIVKAAPGDTATARPVAEPSVGGER</sequence>
<dbReference type="GO" id="GO:0015031">
    <property type="term" value="P:protein transport"/>
    <property type="evidence" value="ECO:0007669"/>
    <property type="project" value="UniProtKB-KW"/>
</dbReference>
<keyword evidence="6" id="KW-0811">Translocation</keyword>
<feature type="region of interest" description="Disordered" evidence="8">
    <location>
        <begin position="47"/>
        <end position="86"/>
    </location>
</feature>
<evidence type="ECO:0000256" key="8">
    <source>
        <dbReference type="SAM" id="MobiDB-lite"/>
    </source>
</evidence>
<dbReference type="Proteomes" id="UP000319103">
    <property type="component" value="Unassembled WGS sequence"/>
</dbReference>
<dbReference type="OrthoDB" id="5245163at2"/>
<dbReference type="Gene3D" id="1.20.5.3310">
    <property type="match status" value="1"/>
</dbReference>
<evidence type="ECO:0000256" key="1">
    <source>
        <dbReference type="ARBA" id="ARBA00004167"/>
    </source>
</evidence>
<evidence type="ECO:0000256" key="5">
    <source>
        <dbReference type="ARBA" id="ARBA00022989"/>
    </source>
</evidence>
<evidence type="ECO:0000256" key="2">
    <source>
        <dbReference type="ARBA" id="ARBA00022448"/>
    </source>
</evidence>
<comment type="caution">
    <text evidence="9">The sequence shown here is derived from an EMBL/GenBank/DDBJ whole genome shotgun (WGS) entry which is preliminary data.</text>
</comment>
<gene>
    <name evidence="9" type="ORF">E6W39_33450</name>
</gene>
<evidence type="ECO:0000313" key="9">
    <source>
        <dbReference type="EMBL" id="TQF06229.1"/>
    </source>
</evidence>
<comment type="subcellular location">
    <subcellularLocation>
        <location evidence="1">Membrane</location>
        <topology evidence="1">Single-pass membrane protein</topology>
    </subcellularLocation>
</comment>
<name>A0A540WB23_9ACTN</name>
<keyword evidence="4" id="KW-0653">Protein transport</keyword>
<keyword evidence="10" id="KW-1185">Reference proteome</keyword>
<keyword evidence="5" id="KW-1133">Transmembrane helix</keyword>
<organism evidence="9 10">
    <name type="scientific">Kitasatospora acidiphila</name>
    <dbReference type="NCBI Taxonomy" id="2567942"/>
    <lineage>
        <taxon>Bacteria</taxon>
        <taxon>Bacillati</taxon>
        <taxon>Actinomycetota</taxon>
        <taxon>Actinomycetes</taxon>
        <taxon>Kitasatosporales</taxon>
        <taxon>Streptomycetaceae</taxon>
        <taxon>Kitasatospora</taxon>
    </lineage>
</organism>
<accession>A0A540WB23</accession>
<evidence type="ECO:0000256" key="4">
    <source>
        <dbReference type="ARBA" id="ARBA00022927"/>
    </source>
</evidence>
<dbReference type="Pfam" id="PF02416">
    <property type="entry name" value="TatA_B_E"/>
    <property type="match status" value="1"/>
</dbReference>
<proteinExistence type="predicted"/>
<reference evidence="9 10" key="1">
    <citation type="submission" date="2019-06" db="EMBL/GenBank/DDBJ databases">
        <title>Description of Kitasatospora acidophila sp. nov. isolated from pine grove soil, and reclassification of Streptomyces novaecaesareae to Kitasatospora novaeceasareae comb. nov.</title>
        <authorList>
            <person name="Kim M.J."/>
        </authorList>
    </citation>
    <scope>NUCLEOTIDE SEQUENCE [LARGE SCALE GENOMIC DNA]</scope>
    <source>
        <strain evidence="9 10">MMS16-CNU292</strain>
    </source>
</reference>
<keyword evidence="3" id="KW-0812">Transmembrane</keyword>
<dbReference type="EMBL" id="VIGB01000003">
    <property type="protein sequence ID" value="TQF06229.1"/>
    <property type="molecule type" value="Genomic_DNA"/>
</dbReference>
<keyword evidence="7" id="KW-0472">Membrane</keyword>
<dbReference type="GO" id="GO:0016020">
    <property type="term" value="C:membrane"/>
    <property type="evidence" value="ECO:0007669"/>
    <property type="project" value="UniProtKB-ARBA"/>
</dbReference>
<evidence type="ECO:0000256" key="7">
    <source>
        <dbReference type="ARBA" id="ARBA00023136"/>
    </source>
</evidence>
<dbReference type="AlphaFoldDB" id="A0A540WB23"/>
<keyword evidence="2" id="KW-0813">Transport</keyword>
<evidence type="ECO:0000256" key="6">
    <source>
        <dbReference type="ARBA" id="ARBA00023010"/>
    </source>
</evidence>
<dbReference type="InterPro" id="IPR003369">
    <property type="entry name" value="TatA/B/E"/>
</dbReference>
<protein>
    <submittedName>
        <fullName evidence="9">Twin-arginine translocase TatA/TatE family subunit</fullName>
    </submittedName>
</protein>
<dbReference type="RefSeq" id="WP_141636668.1">
    <property type="nucleotide sequence ID" value="NZ_VIGB01000003.1"/>
</dbReference>
<evidence type="ECO:0000313" key="10">
    <source>
        <dbReference type="Proteomes" id="UP000319103"/>
    </source>
</evidence>
<evidence type="ECO:0000256" key="3">
    <source>
        <dbReference type="ARBA" id="ARBA00022692"/>
    </source>
</evidence>